<sequence>MNTTGDLTRWNEFLDAAQFATRVRQQTTAKWSPFELLYGRKPRLPFDQPLLRAPDAALPGDAEHSERHLQMQKAREEASERSTIRAVADKERWDHQLNIGTEGTQQGFEVGQKVLLRNETANKGDAHWFRPFVIRPGLVNGNRLRLAHLREDDTNHRAWVLPKATQRQWSKEDKEAASQAVVRALPSIRIIGRFANANTGSAPITITGDKTRSAPVTVAEDKAQSAPVMVAEDESQNTQ</sequence>
<dbReference type="Gene3D" id="3.30.420.10">
    <property type="entry name" value="Ribonuclease H-like superfamily/Ribonuclease H"/>
    <property type="match status" value="1"/>
</dbReference>
<evidence type="ECO:0000313" key="2">
    <source>
        <dbReference type="EMBL" id="EJU00896.1"/>
    </source>
</evidence>
<gene>
    <name evidence="2" type="ORF">DACRYDRAFT_22751</name>
</gene>
<dbReference type="EMBL" id="JH795865">
    <property type="protein sequence ID" value="EJU00896.1"/>
    <property type="molecule type" value="Genomic_DNA"/>
</dbReference>
<keyword evidence="3" id="KW-1185">Reference proteome</keyword>
<feature type="compositionally biased region" description="Basic and acidic residues" evidence="1">
    <location>
        <begin position="61"/>
        <end position="83"/>
    </location>
</feature>
<reference evidence="2 3" key="1">
    <citation type="journal article" date="2012" name="Science">
        <title>The Paleozoic origin of enzymatic lignin decomposition reconstructed from 31 fungal genomes.</title>
        <authorList>
            <person name="Floudas D."/>
            <person name="Binder M."/>
            <person name="Riley R."/>
            <person name="Barry K."/>
            <person name="Blanchette R.A."/>
            <person name="Henrissat B."/>
            <person name="Martinez A.T."/>
            <person name="Otillar R."/>
            <person name="Spatafora J.W."/>
            <person name="Yadav J.S."/>
            <person name="Aerts A."/>
            <person name="Benoit I."/>
            <person name="Boyd A."/>
            <person name="Carlson A."/>
            <person name="Copeland A."/>
            <person name="Coutinho P.M."/>
            <person name="de Vries R.P."/>
            <person name="Ferreira P."/>
            <person name="Findley K."/>
            <person name="Foster B."/>
            <person name="Gaskell J."/>
            <person name="Glotzer D."/>
            <person name="Gorecki P."/>
            <person name="Heitman J."/>
            <person name="Hesse C."/>
            <person name="Hori C."/>
            <person name="Igarashi K."/>
            <person name="Jurgens J.A."/>
            <person name="Kallen N."/>
            <person name="Kersten P."/>
            <person name="Kohler A."/>
            <person name="Kuees U."/>
            <person name="Kumar T.K.A."/>
            <person name="Kuo A."/>
            <person name="LaButti K."/>
            <person name="Larrondo L.F."/>
            <person name="Lindquist E."/>
            <person name="Ling A."/>
            <person name="Lombard V."/>
            <person name="Lucas S."/>
            <person name="Lundell T."/>
            <person name="Martin R."/>
            <person name="McLaughlin D.J."/>
            <person name="Morgenstern I."/>
            <person name="Morin E."/>
            <person name="Murat C."/>
            <person name="Nagy L.G."/>
            <person name="Nolan M."/>
            <person name="Ohm R.A."/>
            <person name="Patyshakuliyeva A."/>
            <person name="Rokas A."/>
            <person name="Ruiz-Duenas F.J."/>
            <person name="Sabat G."/>
            <person name="Salamov A."/>
            <person name="Samejima M."/>
            <person name="Schmutz J."/>
            <person name="Slot J.C."/>
            <person name="St John F."/>
            <person name="Stenlid J."/>
            <person name="Sun H."/>
            <person name="Sun S."/>
            <person name="Syed K."/>
            <person name="Tsang A."/>
            <person name="Wiebenga A."/>
            <person name="Young D."/>
            <person name="Pisabarro A."/>
            <person name="Eastwood D.C."/>
            <person name="Martin F."/>
            <person name="Cullen D."/>
            <person name="Grigoriev I.V."/>
            <person name="Hibbett D.S."/>
        </authorList>
    </citation>
    <scope>NUCLEOTIDE SEQUENCE [LARGE SCALE GENOMIC DNA]</scope>
    <source>
        <strain evidence="2 3">DJM-731 SS1</strain>
    </source>
</reference>
<organism evidence="2 3">
    <name type="scientific">Dacryopinax primogenitus (strain DJM 731)</name>
    <name type="common">Brown rot fungus</name>
    <dbReference type="NCBI Taxonomy" id="1858805"/>
    <lineage>
        <taxon>Eukaryota</taxon>
        <taxon>Fungi</taxon>
        <taxon>Dikarya</taxon>
        <taxon>Basidiomycota</taxon>
        <taxon>Agaricomycotina</taxon>
        <taxon>Dacrymycetes</taxon>
        <taxon>Dacrymycetales</taxon>
        <taxon>Dacrymycetaceae</taxon>
        <taxon>Dacryopinax</taxon>
    </lineage>
</organism>
<evidence type="ECO:0000313" key="3">
    <source>
        <dbReference type="Proteomes" id="UP000030653"/>
    </source>
</evidence>
<evidence type="ECO:0000256" key="1">
    <source>
        <dbReference type="SAM" id="MobiDB-lite"/>
    </source>
</evidence>
<dbReference type="GO" id="GO:0003676">
    <property type="term" value="F:nucleic acid binding"/>
    <property type="evidence" value="ECO:0007669"/>
    <property type="project" value="InterPro"/>
</dbReference>
<dbReference type="OrthoDB" id="444848at2759"/>
<dbReference type="Proteomes" id="UP000030653">
    <property type="component" value="Unassembled WGS sequence"/>
</dbReference>
<feature type="region of interest" description="Disordered" evidence="1">
    <location>
        <begin position="54"/>
        <end position="83"/>
    </location>
</feature>
<dbReference type="HOGENOM" id="CLU_101432_0_0_1"/>
<feature type="region of interest" description="Disordered" evidence="1">
    <location>
        <begin position="208"/>
        <end position="239"/>
    </location>
</feature>
<name>M5FTD8_DACPD</name>
<dbReference type="RefSeq" id="XP_040627793.1">
    <property type="nucleotide sequence ID" value="XM_040772938.1"/>
</dbReference>
<proteinExistence type="predicted"/>
<dbReference type="STRING" id="1858805.M5FTD8"/>
<protein>
    <submittedName>
        <fullName evidence="2">Uncharacterized protein</fullName>
    </submittedName>
</protein>
<dbReference type="InterPro" id="IPR036397">
    <property type="entry name" value="RNaseH_sf"/>
</dbReference>
<dbReference type="AlphaFoldDB" id="M5FTD8"/>
<dbReference type="GeneID" id="63688000"/>
<accession>M5FTD8</accession>